<dbReference type="Pfam" id="PF00583">
    <property type="entry name" value="Acetyltransf_1"/>
    <property type="match status" value="1"/>
</dbReference>
<evidence type="ECO:0000313" key="2">
    <source>
        <dbReference type="EMBL" id="MUK87943.1"/>
    </source>
</evidence>
<organism evidence="2 3">
    <name type="scientific">Ornithinibacillus caprae</name>
    <dbReference type="NCBI Taxonomy" id="2678566"/>
    <lineage>
        <taxon>Bacteria</taxon>
        <taxon>Bacillati</taxon>
        <taxon>Bacillota</taxon>
        <taxon>Bacilli</taxon>
        <taxon>Bacillales</taxon>
        <taxon>Bacillaceae</taxon>
        <taxon>Ornithinibacillus</taxon>
    </lineage>
</organism>
<dbReference type="GO" id="GO:0016747">
    <property type="term" value="F:acyltransferase activity, transferring groups other than amino-acyl groups"/>
    <property type="evidence" value="ECO:0007669"/>
    <property type="project" value="InterPro"/>
</dbReference>
<accession>A0A6N8FEJ6</accession>
<keyword evidence="3" id="KW-1185">Reference proteome</keyword>
<proteinExistence type="predicted"/>
<dbReference type="AlphaFoldDB" id="A0A6N8FEJ6"/>
<keyword evidence="2" id="KW-0808">Transferase</keyword>
<feature type="domain" description="N-acetyltransferase" evidence="1">
    <location>
        <begin position="10"/>
        <end position="176"/>
    </location>
</feature>
<dbReference type="Proteomes" id="UP000469125">
    <property type="component" value="Unassembled WGS sequence"/>
</dbReference>
<evidence type="ECO:0000259" key="1">
    <source>
        <dbReference type="PROSITE" id="PS51186"/>
    </source>
</evidence>
<dbReference type="InterPro" id="IPR016181">
    <property type="entry name" value="Acyl_CoA_acyltransferase"/>
</dbReference>
<name>A0A6N8FEJ6_9BACI</name>
<evidence type="ECO:0000313" key="3">
    <source>
        <dbReference type="Proteomes" id="UP000469125"/>
    </source>
</evidence>
<sequence length="176" mass="20624">MKLMIEKEKLNFRQATYEDLDHVLQLLQQAAKWLQTKNTTQWDYYIHDLDGNKAEVIESIENGTTYIVEKEGKVIASVTLEDSPNEWDCDIWGDKAHDSDVVYLHRIVVHRDLKGRNIGETLMEWAKGYVKEQQKKYVRFDCLASNKGLNDYYQRNYELVGIASIYGQHSKYQISV</sequence>
<dbReference type="Gene3D" id="3.40.630.30">
    <property type="match status" value="1"/>
</dbReference>
<dbReference type="InterPro" id="IPR000182">
    <property type="entry name" value="GNAT_dom"/>
</dbReference>
<dbReference type="SUPFAM" id="SSF55729">
    <property type="entry name" value="Acyl-CoA N-acyltransferases (Nat)"/>
    <property type="match status" value="1"/>
</dbReference>
<reference evidence="2 3" key="1">
    <citation type="submission" date="2019-11" db="EMBL/GenBank/DDBJ databases">
        <authorList>
            <person name="Li X."/>
        </authorList>
    </citation>
    <scope>NUCLEOTIDE SEQUENCE [LARGE SCALE GENOMIC DNA]</scope>
    <source>
        <strain evidence="2 3">L9</strain>
    </source>
</reference>
<dbReference type="EMBL" id="WOCA01000003">
    <property type="protein sequence ID" value="MUK87943.1"/>
    <property type="molecule type" value="Genomic_DNA"/>
</dbReference>
<comment type="caution">
    <text evidence="2">The sequence shown here is derived from an EMBL/GenBank/DDBJ whole genome shotgun (WGS) entry which is preliminary data.</text>
</comment>
<gene>
    <name evidence="2" type="ORF">GMD78_05965</name>
</gene>
<dbReference type="PROSITE" id="PS51186">
    <property type="entry name" value="GNAT"/>
    <property type="match status" value="1"/>
</dbReference>
<protein>
    <submittedName>
        <fullName evidence="2">GNAT family N-acetyltransferase</fullName>
    </submittedName>
</protein>
<dbReference type="CDD" id="cd04301">
    <property type="entry name" value="NAT_SF"/>
    <property type="match status" value="1"/>
</dbReference>